<comment type="caution">
    <text evidence="2">The sequence shown here is derived from an EMBL/GenBank/DDBJ whole genome shotgun (WGS) entry which is preliminary data.</text>
</comment>
<evidence type="ECO:0000313" key="2">
    <source>
        <dbReference type="EMBL" id="KAL2853270.1"/>
    </source>
</evidence>
<name>A0ABR4KLV5_9EURO</name>
<gene>
    <name evidence="2" type="ORF">BJY01DRAFT_78610</name>
</gene>
<dbReference type="Proteomes" id="UP001610446">
    <property type="component" value="Unassembled WGS sequence"/>
</dbReference>
<accession>A0ABR4KLV5</accession>
<dbReference type="EMBL" id="JBFXLU010000021">
    <property type="protein sequence ID" value="KAL2853270.1"/>
    <property type="molecule type" value="Genomic_DNA"/>
</dbReference>
<keyword evidence="3" id="KW-1185">Reference proteome</keyword>
<feature type="signal peptide" evidence="1">
    <location>
        <begin position="1"/>
        <end position="16"/>
    </location>
</feature>
<evidence type="ECO:0000313" key="3">
    <source>
        <dbReference type="Proteomes" id="UP001610446"/>
    </source>
</evidence>
<evidence type="ECO:0000256" key="1">
    <source>
        <dbReference type="SAM" id="SignalP"/>
    </source>
</evidence>
<keyword evidence="1" id="KW-0732">Signal</keyword>
<feature type="chain" id="PRO_5046106967" evidence="1">
    <location>
        <begin position="17"/>
        <end position="73"/>
    </location>
</feature>
<reference evidence="2 3" key="1">
    <citation type="submission" date="2024-07" db="EMBL/GenBank/DDBJ databases">
        <title>Section-level genome sequencing and comparative genomics of Aspergillus sections Usti and Cavernicolus.</title>
        <authorList>
            <consortium name="Lawrence Berkeley National Laboratory"/>
            <person name="Nybo J.L."/>
            <person name="Vesth T.C."/>
            <person name="Theobald S."/>
            <person name="Frisvad J.C."/>
            <person name="Larsen T.O."/>
            <person name="Kjaerboelling I."/>
            <person name="Rothschild-Mancinelli K."/>
            <person name="Lyhne E.K."/>
            <person name="Kogle M.E."/>
            <person name="Barry K."/>
            <person name="Clum A."/>
            <person name="Na H."/>
            <person name="Ledsgaard L."/>
            <person name="Lin J."/>
            <person name="Lipzen A."/>
            <person name="Kuo A."/>
            <person name="Riley R."/>
            <person name="Mondo S."/>
            <person name="Labutti K."/>
            <person name="Haridas S."/>
            <person name="Pangalinan J."/>
            <person name="Salamov A.A."/>
            <person name="Simmons B.A."/>
            <person name="Magnuson J.K."/>
            <person name="Chen J."/>
            <person name="Drula E."/>
            <person name="Henrissat B."/>
            <person name="Wiebenga A."/>
            <person name="Lubbers R.J."/>
            <person name="Gomes A.C."/>
            <person name="Makela M.R."/>
            <person name="Stajich J."/>
            <person name="Grigoriev I.V."/>
            <person name="Mortensen U.H."/>
            <person name="De Vries R.P."/>
            <person name="Baker S.E."/>
            <person name="Andersen M.R."/>
        </authorList>
    </citation>
    <scope>NUCLEOTIDE SEQUENCE [LARGE SCALE GENOMIC DNA]</scope>
    <source>
        <strain evidence="2 3">CBS 123904</strain>
    </source>
</reference>
<organism evidence="2 3">
    <name type="scientific">Aspergillus pseudoustus</name>
    <dbReference type="NCBI Taxonomy" id="1810923"/>
    <lineage>
        <taxon>Eukaryota</taxon>
        <taxon>Fungi</taxon>
        <taxon>Dikarya</taxon>
        <taxon>Ascomycota</taxon>
        <taxon>Pezizomycotina</taxon>
        <taxon>Eurotiomycetes</taxon>
        <taxon>Eurotiomycetidae</taxon>
        <taxon>Eurotiales</taxon>
        <taxon>Aspergillaceae</taxon>
        <taxon>Aspergillus</taxon>
        <taxon>Aspergillus subgen. Nidulantes</taxon>
    </lineage>
</organism>
<proteinExistence type="predicted"/>
<sequence length="73" mass="8358">MTLVLGLCIFYGLSLGTYDPSMLGVHCVHRDTRRSKDWTGAILYRISNHMSYDLCAIHHIFLVMAHHRGLQIT</sequence>
<protein>
    <submittedName>
        <fullName evidence="2">Uncharacterized protein</fullName>
    </submittedName>
</protein>